<keyword evidence="1" id="KW-0677">Repeat</keyword>
<protein>
    <recommendedName>
        <fullName evidence="2">Fibronectin type-III domain-containing protein</fullName>
    </recommendedName>
</protein>
<organism evidence="3 4">
    <name type="scientific">Dibothriocephalus latus</name>
    <name type="common">Fish tapeworm</name>
    <name type="synonym">Diphyllobothrium latum</name>
    <dbReference type="NCBI Taxonomy" id="60516"/>
    <lineage>
        <taxon>Eukaryota</taxon>
        <taxon>Metazoa</taxon>
        <taxon>Spiralia</taxon>
        <taxon>Lophotrochozoa</taxon>
        <taxon>Platyhelminthes</taxon>
        <taxon>Cestoda</taxon>
        <taxon>Eucestoda</taxon>
        <taxon>Diphyllobothriidea</taxon>
        <taxon>Diphyllobothriidae</taxon>
        <taxon>Dibothriocephalus</taxon>
    </lineage>
</organism>
<keyword evidence="4" id="KW-1185">Reference proteome</keyword>
<dbReference type="InterPro" id="IPR013783">
    <property type="entry name" value="Ig-like_fold"/>
</dbReference>
<accession>A0A3P7LKY1</accession>
<proteinExistence type="predicted"/>
<evidence type="ECO:0000313" key="3">
    <source>
        <dbReference type="EMBL" id="VDN11493.1"/>
    </source>
</evidence>
<feature type="domain" description="Fibronectin type-III" evidence="2">
    <location>
        <begin position="119"/>
        <end position="218"/>
    </location>
</feature>
<sequence>MEYIVKVAAVVGGSVGPAISGKVKTWPGPGGIPTNLTAIAGTTSLTINWEDPAGRATGEFMYYVATVFEKNGHEIYRIFPILNKTCTVENLKPARLYGIEVRRRNRHLEPLGYGGGLSEPATLEVETLPAAPSSVKVSWLPPEGLIGTVKGYHILAKDKDKIVRKLSVHARERSVVVTNLDPTQKYQFYVQAHINPNNQGMGGGLSREVLIPETTSSRKSGTGQF</sequence>
<dbReference type="InterPro" id="IPR036116">
    <property type="entry name" value="FN3_sf"/>
</dbReference>
<dbReference type="PANTHER" id="PTHR46708">
    <property type="entry name" value="TENASCIN"/>
    <property type="match status" value="1"/>
</dbReference>
<dbReference type="Proteomes" id="UP000281553">
    <property type="component" value="Unassembled WGS sequence"/>
</dbReference>
<dbReference type="InterPro" id="IPR003961">
    <property type="entry name" value="FN3_dom"/>
</dbReference>
<name>A0A3P7LKY1_DIBLA</name>
<evidence type="ECO:0000259" key="2">
    <source>
        <dbReference type="PROSITE" id="PS50853"/>
    </source>
</evidence>
<dbReference type="PANTHER" id="PTHR46708:SF2">
    <property type="entry name" value="FIBRONECTIN TYPE-III DOMAIN-CONTAINING PROTEIN"/>
    <property type="match status" value="1"/>
</dbReference>
<dbReference type="AlphaFoldDB" id="A0A3P7LKY1"/>
<dbReference type="Pfam" id="PF00041">
    <property type="entry name" value="fn3"/>
    <property type="match status" value="2"/>
</dbReference>
<dbReference type="InterPro" id="IPR050991">
    <property type="entry name" value="ECM_Regulatory_Proteins"/>
</dbReference>
<dbReference type="OrthoDB" id="5843172at2759"/>
<dbReference type="SMART" id="SM00060">
    <property type="entry name" value="FN3"/>
    <property type="match status" value="2"/>
</dbReference>
<dbReference type="Gene3D" id="2.60.40.10">
    <property type="entry name" value="Immunoglobulins"/>
    <property type="match status" value="2"/>
</dbReference>
<evidence type="ECO:0000313" key="4">
    <source>
        <dbReference type="Proteomes" id="UP000281553"/>
    </source>
</evidence>
<dbReference type="EMBL" id="UYRU01051572">
    <property type="protein sequence ID" value="VDN11493.1"/>
    <property type="molecule type" value="Genomic_DNA"/>
</dbReference>
<evidence type="ECO:0000256" key="1">
    <source>
        <dbReference type="ARBA" id="ARBA00022737"/>
    </source>
</evidence>
<gene>
    <name evidence="3" type="ORF">DILT_LOCUS7324</name>
</gene>
<reference evidence="3 4" key="1">
    <citation type="submission" date="2018-11" db="EMBL/GenBank/DDBJ databases">
        <authorList>
            <consortium name="Pathogen Informatics"/>
        </authorList>
    </citation>
    <scope>NUCLEOTIDE SEQUENCE [LARGE SCALE GENOMIC DNA]</scope>
</reference>
<dbReference type="CDD" id="cd00063">
    <property type="entry name" value="FN3"/>
    <property type="match status" value="2"/>
</dbReference>
<dbReference type="SUPFAM" id="SSF49265">
    <property type="entry name" value="Fibronectin type III"/>
    <property type="match status" value="2"/>
</dbReference>
<dbReference type="PROSITE" id="PS50853">
    <property type="entry name" value="FN3"/>
    <property type="match status" value="1"/>
</dbReference>